<accession>A0ABY7YGL6</accession>
<feature type="compositionally biased region" description="Low complexity" evidence="2">
    <location>
        <begin position="31"/>
        <end position="55"/>
    </location>
</feature>
<dbReference type="SUPFAM" id="SSF51261">
    <property type="entry name" value="Duplicated hybrid motif"/>
    <property type="match status" value="1"/>
</dbReference>
<dbReference type="Pfam" id="PF01551">
    <property type="entry name" value="Peptidase_M23"/>
    <property type="match status" value="1"/>
</dbReference>
<dbReference type="PROSITE" id="PS51257">
    <property type="entry name" value="PROKAR_LIPOPROTEIN"/>
    <property type="match status" value="1"/>
</dbReference>
<protein>
    <submittedName>
        <fullName evidence="5">Peptidoglycan DD-metalloendopeptidase family protein</fullName>
    </submittedName>
</protein>
<dbReference type="InterPro" id="IPR016047">
    <property type="entry name" value="M23ase_b-sheet_dom"/>
</dbReference>
<dbReference type="PANTHER" id="PTHR21666:SF263">
    <property type="entry name" value="MUREIN HYDROLASE ACTIVATOR NLPD"/>
    <property type="match status" value="1"/>
</dbReference>
<dbReference type="PROSITE" id="PS51782">
    <property type="entry name" value="LYSM"/>
    <property type="match status" value="1"/>
</dbReference>
<dbReference type="CDD" id="cd12797">
    <property type="entry name" value="M23_peptidase"/>
    <property type="match status" value="1"/>
</dbReference>
<feature type="region of interest" description="Disordered" evidence="2">
    <location>
        <begin position="31"/>
        <end position="58"/>
    </location>
</feature>
<dbReference type="EMBL" id="CP082214">
    <property type="protein sequence ID" value="WDM73043.1"/>
    <property type="molecule type" value="Genomic_DNA"/>
</dbReference>
<dbReference type="PANTHER" id="PTHR21666">
    <property type="entry name" value="PEPTIDASE-RELATED"/>
    <property type="match status" value="1"/>
</dbReference>
<evidence type="ECO:0000313" key="5">
    <source>
        <dbReference type="EMBL" id="WDM73043.1"/>
    </source>
</evidence>
<feature type="signal peptide" evidence="3">
    <location>
        <begin position="1"/>
        <end position="28"/>
    </location>
</feature>
<dbReference type="InterPro" id="IPR018392">
    <property type="entry name" value="LysM"/>
</dbReference>
<organism evidence="5 6">
    <name type="scientific">Xanthomonas cucurbitae</name>
    <dbReference type="NCBI Taxonomy" id="56453"/>
    <lineage>
        <taxon>Bacteria</taxon>
        <taxon>Pseudomonadati</taxon>
        <taxon>Pseudomonadota</taxon>
        <taxon>Gammaproteobacteria</taxon>
        <taxon>Lysobacterales</taxon>
        <taxon>Lysobacteraceae</taxon>
        <taxon>Xanthomonas</taxon>
    </lineage>
</organism>
<proteinExistence type="inferred from homology"/>
<dbReference type="InterPro" id="IPR036779">
    <property type="entry name" value="LysM_dom_sf"/>
</dbReference>
<evidence type="ECO:0000256" key="1">
    <source>
        <dbReference type="ARBA" id="ARBA00038420"/>
    </source>
</evidence>
<dbReference type="SMART" id="SM00257">
    <property type="entry name" value="LysM"/>
    <property type="match status" value="1"/>
</dbReference>
<keyword evidence="6" id="KW-1185">Reference proteome</keyword>
<dbReference type="Gene3D" id="3.10.350.10">
    <property type="entry name" value="LysM domain"/>
    <property type="match status" value="1"/>
</dbReference>
<reference evidence="5 6" key="1">
    <citation type="submission" date="2021-08" db="EMBL/GenBank/DDBJ databases">
        <title>Genome sequences of Xanthomonas cucurbitae isolates from 5 Midwestern US states.</title>
        <authorList>
            <person name="Hind S.R."/>
        </authorList>
    </citation>
    <scope>NUCLEOTIDE SEQUENCE [LARGE SCALE GENOMIC DNA]</scope>
    <source>
        <strain evidence="5 6">OH_261</strain>
    </source>
</reference>
<evidence type="ECO:0000313" key="6">
    <source>
        <dbReference type="Proteomes" id="UP001214201"/>
    </source>
</evidence>
<feature type="chain" id="PRO_5046133657" evidence="3">
    <location>
        <begin position="29"/>
        <end position="258"/>
    </location>
</feature>
<keyword evidence="3" id="KW-0732">Signal</keyword>
<evidence type="ECO:0000256" key="3">
    <source>
        <dbReference type="SAM" id="SignalP"/>
    </source>
</evidence>
<feature type="domain" description="LysM" evidence="4">
    <location>
        <begin position="57"/>
        <end position="101"/>
    </location>
</feature>
<dbReference type="CDD" id="cd00118">
    <property type="entry name" value="LysM"/>
    <property type="match status" value="1"/>
</dbReference>
<evidence type="ECO:0000256" key="2">
    <source>
        <dbReference type="SAM" id="MobiDB-lite"/>
    </source>
</evidence>
<dbReference type="RefSeq" id="WP_274397082.1">
    <property type="nucleotide sequence ID" value="NZ_CP082213.1"/>
</dbReference>
<dbReference type="InterPro" id="IPR011055">
    <property type="entry name" value="Dup_hybrid_motif"/>
</dbReference>
<comment type="similarity">
    <text evidence="1">Belongs to the E.coli NlpD/Haemophilus LppB family.</text>
</comment>
<evidence type="ECO:0000259" key="4">
    <source>
        <dbReference type="PROSITE" id="PS51782"/>
    </source>
</evidence>
<sequence>MSKTQMNSVRKTAVLLMVAIGLAACSSATVVRSPPGGGSSSSRPAAAQRPSVPRPGATVTVQRGDTLYAISRRTNITAADLAAWNGLSSPNTIYPGQTLKLYPGGSSKPGSSAPVAGGSVVPARPAAPVAAPVSSGFAWRWPADGVVVGTFVSGETTKQGVDIAGASGQAVRAAADGVVVYSGAGLVGYGELIIIKHNDQWLSAYGHNRKRLLNEGQNVKAGQQIAEMGRSGAARDMLHFEIRYNGKPVDPLLYLPKK</sequence>
<dbReference type="Gene3D" id="2.70.70.10">
    <property type="entry name" value="Glucose Permease (Domain IIA)"/>
    <property type="match status" value="1"/>
</dbReference>
<dbReference type="Proteomes" id="UP001214201">
    <property type="component" value="Chromosome"/>
</dbReference>
<name>A0ABY7YGL6_9XANT</name>
<dbReference type="Pfam" id="PF01476">
    <property type="entry name" value="LysM"/>
    <property type="match status" value="1"/>
</dbReference>
<gene>
    <name evidence="5" type="ORF">K6978_08000</name>
</gene>
<dbReference type="InterPro" id="IPR050570">
    <property type="entry name" value="Cell_wall_metabolism_enzyme"/>
</dbReference>